<gene>
    <name evidence="5" type="ORF">GCM10022395_05910</name>
</gene>
<protein>
    <submittedName>
        <fullName evidence="5">MarR family transcriptional regulator</fullName>
    </submittedName>
</protein>
<reference evidence="6" key="1">
    <citation type="journal article" date="2019" name="Int. J. Syst. Evol. Microbiol.">
        <title>The Global Catalogue of Microorganisms (GCM) 10K type strain sequencing project: providing services to taxonomists for standard genome sequencing and annotation.</title>
        <authorList>
            <consortium name="The Broad Institute Genomics Platform"/>
            <consortium name="The Broad Institute Genome Sequencing Center for Infectious Disease"/>
            <person name="Wu L."/>
            <person name="Ma J."/>
        </authorList>
    </citation>
    <scope>NUCLEOTIDE SEQUENCE [LARGE SCALE GENOMIC DNA]</scope>
    <source>
        <strain evidence="6">JCM 17111</strain>
    </source>
</reference>
<evidence type="ECO:0000256" key="1">
    <source>
        <dbReference type="ARBA" id="ARBA00023015"/>
    </source>
</evidence>
<evidence type="ECO:0000313" key="5">
    <source>
        <dbReference type="EMBL" id="GAA3557398.1"/>
    </source>
</evidence>
<organism evidence="5 6">
    <name type="scientific">Snuella lapsa</name>
    <dbReference type="NCBI Taxonomy" id="870481"/>
    <lineage>
        <taxon>Bacteria</taxon>
        <taxon>Pseudomonadati</taxon>
        <taxon>Bacteroidota</taxon>
        <taxon>Flavobacteriia</taxon>
        <taxon>Flavobacteriales</taxon>
        <taxon>Flavobacteriaceae</taxon>
        <taxon>Snuella</taxon>
    </lineage>
</organism>
<dbReference type="SUPFAM" id="SSF46785">
    <property type="entry name" value="Winged helix' DNA-binding domain"/>
    <property type="match status" value="1"/>
</dbReference>
<dbReference type="InterPro" id="IPR055166">
    <property type="entry name" value="Transc_reg_Sar_Rot_HTH"/>
</dbReference>
<sequence>MILAKIEDILQAKNLSISKTAIVNLLYTYGHISQKLNNALKPYDISLQQFNVLRILRGQNKNPVSLEMVQERMINKMSNTTRLINKLVKKGYAEKSINKANRRKVNIVITQKGLELLDEVDLVIDNKESSILQGLSQDETKEFIRLLGKIHG</sequence>
<dbReference type="Proteomes" id="UP001500954">
    <property type="component" value="Unassembled WGS sequence"/>
</dbReference>
<dbReference type="InterPro" id="IPR000835">
    <property type="entry name" value="HTH_MarR-typ"/>
</dbReference>
<dbReference type="SMART" id="SM00347">
    <property type="entry name" value="HTH_MARR"/>
    <property type="match status" value="1"/>
</dbReference>
<dbReference type="InterPro" id="IPR036390">
    <property type="entry name" value="WH_DNA-bd_sf"/>
</dbReference>
<keyword evidence="2" id="KW-0238">DNA-binding</keyword>
<evidence type="ECO:0000259" key="4">
    <source>
        <dbReference type="PROSITE" id="PS50995"/>
    </source>
</evidence>
<keyword evidence="3" id="KW-0804">Transcription</keyword>
<dbReference type="RefSeq" id="WP_345004294.1">
    <property type="nucleotide sequence ID" value="NZ_BAABCY010000016.1"/>
</dbReference>
<evidence type="ECO:0000256" key="3">
    <source>
        <dbReference type="ARBA" id="ARBA00023163"/>
    </source>
</evidence>
<keyword evidence="6" id="KW-1185">Reference proteome</keyword>
<dbReference type="Pfam" id="PF22381">
    <property type="entry name" value="Staph_reg_Sar_Rot"/>
    <property type="match status" value="1"/>
</dbReference>
<evidence type="ECO:0000313" key="6">
    <source>
        <dbReference type="Proteomes" id="UP001500954"/>
    </source>
</evidence>
<evidence type="ECO:0000256" key="2">
    <source>
        <dbReference type="ARBA" id="ARBA00023125"/>
    </source>
</evidence>
<dbReference type="InterPro" id="IPR039422">
    <property type="entry name" value="MarR/SlyA-like"/>
</dbReference>
<dbReference type="Gene3D" id="1.10.10.10">
    <property type="entry name" value="Winged helix-like DNA-binding domain superfamily/Winged helix DNA-binding domain"/>
    <property type="match status" value="1"/>
</dbReference>
<dbReference type="EMBL" id="BAABCY010000016">
    <property type="protein sequence ID" value="GAA3557398.1"/>
    <property type="molecule type" value="Genomic_DNA"/>
</dbReference>
<name>A0ABP6WVN8_9FLAO</name>
<dbReference type="PROSITE" id="PS50995">
    <property type="entry name" value="HTH_MARR_2"/>
    <property type="match status" value="1"/>
</dbReference>
<dbReference type="PANTHER" id="PTHR33164">
    <property type="entry name" value="TRANSCRIPTIONAL REGULATOR, MARR FAMILY"/>
    <property type="match status" value="1"/>
</dbReference>
<dbReference type="InterPro" id="IPR036388">
    <property type="entry name" value="WH-like_DNA-bd_sf"/>
</dbReference>
<keyword evidence="1" id="KW-0805">Transcription regulation</keyword>
<comment type="caution">
    <text evidence="5">The sequence shown here is derived from an EMBL/GenBank/DDBJ whole genome shotgun (WGS) entry which is preliminary data.</text>
</comment>
<proteinExistence type="predicted"/>
<accession>A0ABP6WVN8</accession>
<feature type="domain" description="HTH marR-type" evidence="4">
    <location>
        <begin position="1"/>
        <end position="152"/>
    </location>
</feature>
<dbReference type="PANTHER" id="PTHR33164:SF43">
    <property type="entry name" value="HTH-TYPE TRANSCRIPTIONAL REPRESSOR YETL"/>
    <property type="match status" value="1"/>
</dbReference>